<accession>A0A5J4T9P2</accession>
<proteinExistence type="predicted"/>
<evidence type="ECO:0000313" key="2">
    <source>
        <dbReference type="Proteomes" id="UP000324800"/>
    </source>
</evidence>
<sequence>MVLCLFEDSSKFIVASIQEMQKWLLLKEFNLEIANVTIVKFAMLMKLFGAVVLEVVKEEGYEIGGKFDEEKEEDYDAYC</sequence>
<dbReference type="Proteomes" id="UP000324800">
    <property type="component" value="Unassembled WGS sequence"/>
</dbReference>
<comment type="caution">
    <text evidence="1">The sequence shown here is derived from an EMBL/GenBank/DDBJ whole genome shotgun (WGS) entry which is preliminary data.</text>
</comment>
<gene>
    <name evidence="1" type="ORF">EZS28_049515</name>
</gene>
<evidence type="ECO:0000313" key="1">
    <source>
        <dbReference type="EMBL" id="KAA6354958.1"/>
    </source>
</evidence>
<reference evidence="1 2" key="1">
    <citation type="submission" date="2019-03" db="EMBL/GenBank/DDBJ databases">
        <title>Single cell metagenomics reveals metabolic interactions within the superorganism composed of flagellate Streblomastix strix and complex community of Bacteroidetes bacteria on its surface.</title>
        <authorList>
            <person name="Treitli S.C."/>
            <person name="Kolisko M."/>
            <person name="Husnik F."/>
            <person name="Keeling P."/>
            <person name="Hampl V."/>
        </authorList>
    </citation>
    <scope>NUCLEOTIDE SEQUENCE [LARGE SCALE GENOMIC DNA]</scope>
    <source>
        <strain evidence="1">ST1C</strain>
    </source>
</reference>
<dbReference type="EMBL" id="SNRW01035419">
    <property type="protein sequence ID" value="KAA6354958.1"/>
    <property type="molecule type" value="Genomic_DNA"/>
</dbReference>
<organism evidence="1 2">
    <name type="scientific">Streblomastix strix</name>
    <dbReference type="NCBI Taxonomy" id="222440"/>
    <lineage>
        <taxon>Eukaryota</taxon>
        <taxon>Metamonada</taxon>
        <taxon>Preaxostyla</taxon>
        <taxon>Oxymonadida</taxon>
        <taxon>Streblomastigidae</taxon>
        <taxon>Streblomastix</taxon>
    </lineage>
</organism>
<protein>
    <submittedName>
        <fullName evidence="1">Uncharacterized protein</fullName>
    </submittedName>
</protein>
<dbReference type="AlphaFoldDB" id="A0A5J4T9P2"/>
<name>A0A5J4T9P2_9EUKA</name>